<dbReference type="PANTHER" id="PTHR43690">
    <property type="entry name" value="NARDILYSIN"/>
    <property type="match status" value="1"/>
</dbReference>
<dbReference type="EMBL" id="UFVD01000001">
    <property type="protein sequence ID" value="SUX10060.1"/>
    <property type="molecule type" value="Genomic_DNA"/>
</dbReference>
<keyword evidence="6" id="KW-0862">Zinc</keyword>
<dbReference type="Gene3D" id="3.30.830.10">
    <property type="entry name" value="Metalloenzyme, LuxS/M16 peptidase-like"/>
    <property type="match status" value="4"/>
</dbReference>
<feature type="domain" description="Peptidase M16 N-terminal" evidence="9">
    <location>
        <begin position="40"/>
        <end position="159"/>
    </location>
</feature>
<organism evidence="11 12">
    <name type="scientific">Campylobacter sputorum subsp. sputorum</name>
    <dbReference type="NCBI Taxonomy" id="32024"/>
    <lineage>
        <taxon>Bacteria</taxon>
        <taxon>Pseudomonadati</taxon>
        <taxon>Campylobacterota</taxon>
        <taxon>Epsilonproteobacteria</taxon>
        <taxon>Campylobacterales</taxon>
        <taxon>Campylobacteraceae</taxon>
        <taxon>Campylobacter</taxon>
    </lineage>
</organism>
<keyword evidence="3 11" id="KW-0645">Protease</keyword>
<dbReference type="InterPro" id="IPR050626">
    <property type="entry name" value="Peptidase_M16"/>
</dbReference>
<keyword evidence="5" id="KW-0378">Hydrolase</keyword>
<dbReference type="STRING" id="32024.GCA_000788295_00346"/>
<sequence>MIRFFMFVMLSFSLVFSSELENDNSVIVGKLENGLTYYIKQNKTPQNSALIYLNVAAGSINEKENEQGLAHFVEHMVFNGTKDFDKNSLISELEKLGVKFGADLNAATSFDNTFYKLEINSSKQNLQSGFKVLENMAHYALFNEDELQKEKGIIIEEDRMRKDSSERIFKQSMPYIYKDSIYLNRLPIGKMDIVKSATPEIMREFYTRNYQPKLMSLIVVGDFDVDEVKKLISENFSDIKNTKEIPNVDKSMGFWDKFVVFNSHDSEVTNESIRVYFEGKANVIKDKNSYKEYIIKRYFTKLFSQMSSNLAQKGLITNDIYFYDYNLFDQKSLNVFTQRVVSNDYIGGVKNIFSLINKVKKDGFDKSYFEAAKSDFLSLNEMKFKKSQTQSSKEYLMDILNFVQNGDIFLSPKDDYEITKELLNDITLDEINAKFKGMVEKNGVMVEFLTKDKFNFDEKNIKAIREIKPMKVDFSVNLPNSLDVGELKSVKFVDKKIDKSGVIKYSFENGINVYYKPNEKQKNKMTYIFSSKGGFSNLESVKFPAMSVDISNGSGVGKYSDFEINVITKGQMFSLNKFINETSRGYKGESSKDDFENMLKMLVLDIKSPKLSDEFAKRFKIKSLDALNKNSSNPMYNFLKKYNQKYYNNNEKKSFLNADDINKFDINNGREFIKFNYSNPYNFNLIVSGDMSESKFEELINKYIGSMDTKTSVANIKDDGIRAVKNGFFEDFSSNDERSLVQIKFTNNDIKFSPQKDIIFDAASSILSNILRENIREKDSEVYSISAAYDLNKLPYARSIGIINYSSSPNNAKLIVEKSKDIIKKYQKEFVDEVYLQNYKKSAIISLQKNMDKSSFLINHINQAVINDEQILSYDDMAKIINSVTLQDIKTALNELFDTNKMFVGIFSPKK</sequence>
<dbReference type="InterPro" id="IPR011765">
    <property type="entry name" value="Pept_M16_N"/>
</dbReference>
<evidence type="ECO:0000256" key="4">
    <source>
        <dbReference type="ARBA" id="ARBA00022723"/>
    </source>
</evidence>
<dbReference type="RefSeq" id="WP_089182597.1">
    <property type="nucleotide sequence ID" value="NZ_CP043427.1"/>
</dbReference>
<dbReference type="OrthoDB" id="9811314at2"/>
<dbReference type="GO" id="GO:0046872">
    <property type="term" value="F:metal ion binding"/>
    <property type="evidence" value="ECO:0007669"/>
    <property type="project" value="UniProtKB-KW"/>
</dbReference>
<evidence type="ECO:0000256" key="5">
    <source>
        <dbReference type="ARBA" id="ARBA00022801"/>
    </source>
</evidence>
<protein>
    <submittedName>
        <fullName evidence="11">Putative zinc protease</fullName>
    </submittedName>
</protein>
<gene>
    <name evidence="11" type="primary">yhjJ</name>
    <name evidence="11" type="ORF">NCTC12475_00329</name>
</gene>
<dbReference type="GeneID" id="93090777"/>
<dbReference type="PROSITE" id="PS00143">
    <property type="entry name" value="INSULINASE"/>
    <property type="match status" value="1"/>
</dbReference>
<evidence type="ECO:0000313" key="12">
    <source>
        <dbReference type="Proteomes" id="UP000254920"/>
    </source>
</evidence>
<dbReference type="InterPro" id="IPR007863">
    <property type="entry name" value="Peptidase_M16_C"/>
</dbReference>
<dbReference type="PANTHER" id="PTHR43690:SF17">
    <property type="entry name" value="PROTEIN YHJJ"/>
    <property type="match status" value="1"/>
</dbReference>
<comment type="cofactor">
    <cofactor evidence="1">
        <name>Zn(2+)</name>
        <dbReference type="ChEBI" id="CHEBI:29105"/>
    </cofactor>
</comment>
<keyword evidence="4" id="KW-0479">Metal-binding</keyword>
<dbReference type="Proteomes" id="UP000254920">
    <property type="component" value="Unassembled WGS sequence"/>
</dbReference>
<comment type="similarity">
    <text evidence="2 8">Belongs to the peptidase M16 family.</text>
</comment>
<evidence type="ECO:0000256" key="1">
    <source>
        <dbReference type="ARBA" id="ARBA00001947"/>
    </source>
</evidence>
<dbReference type="InterPro" id="IPR011249">
    <property type="entry name" value="Metalloenz_LuxS/M16"/>
</dbReference>
<evidence type="ECO:0000259" key="9">
    <source>
        <dbReference type="Pfam" id="PF00675"/>
    </source>
</evidence>
<evidence type="ECO:0000259" key="10">
    <source>
        <dbReference type="Pfam" id="PF05193"/>
    </source>
</evidence>
<evidence type="ECO:0000256" key="2">
    <source>
        <dbReference type="ARBA" id="ARBA00007261"/>
    </source>
</evidence>
<proteinExistence type="inferred from homology"/>
<dbReference type="InterPro" id="IPR001431">
    <property type="entry name" value="Pept_M16_Zn_BS"/>
</dbReference>
<name>A0A381DHK7_9BACT</name>
<dbReference type="Pfam" id="PF05193">
    <property type="entry name" value="Peptidase_M16_C"/>
    <property type="match status" value="2"/>
</dbReference>
<accession>A0A381DHK7</accession>
<dbReference type="Pfam" id="PF00675">
    <property type="entry name" value="Peptidase_M16"/>
    <property type="match status" value="1"/>
</dbReference>
<feature type="domain" description="Peptidase M16 C-terminal" evidence="10">
    <location>
        <begin position="197"/>
        <end position="374"/>
    </location>
</feature>
<evidence type="ECO:0000256" key="7">
    <source>
        <dbReference type="ARBA" id="ARBA00023049"/>
    </source>
</evidence>
<reference evidence="11 12" key="1">
    <citation type="submission" date="2018-06" db="EMBL/GenBank/DDBJ databases">
        <authorList>
            <consortium name="Pathogen Informatics"/>
            <person name="Doyle S."/>
        </authorList>
    </citation>
    <scope>NUCLEOTIDE SEQUENCE [LARGE SCALE GENOMIC DNA]</scope>
    <source>
        <strain evidence="11 12">NCTC12475</strain>
    </source>
</reference>
<dbReference type="GO" id="GO:0004222">
    <property type="term" value="F:metalloendopeptidase activity"/>
    <property type="evidence" value="ECO:0007669"/>
    <property type="project" value="InterPro"/>
</dbReference>
<feature type="domain" description="Peptidase M16 C-terminal" evidence="10">
    <location>
        <begin position="670"/>
        <end position="841"/>
    </location>
</feature>
<dbReference type="SUPFAM" id="SSF63411">
    <property type="entry name" value="LuxS/MPP-like metallohydrolase"/>
    <property type="match status" value="3"/>
</dbReference>
<keyword evidence="12" id="KW-1185">Reference proteome</keyword>
<dbReference type="GO" id="GO:0006508">
    <property type="term" value="P:proteolysis"/>
    <property type="evidence" value="ECO:0007669"/>
    <property type="project" value="UniProtKB-KW"/>
</dbReference>
<keyword evidence="7" id="KW-0482">Metalloprotease</keyword>
<dbReference type="AlphaFoldDB" id="A0A381DHK7"/>
<evidence type="ECO:0000256" key="8">
    <source>
        <dbReference type="RuleBase" id="RU004447"/>
    </source>
</evidence>
<evidence type="ECO:0000313" key="11">
    <source>
        <dbReference type="EMBL" id="SUX10060.1"/>
    </source>
</evidence>
<evidence type="ECO:0000256" key="6">
    <source>
        <dbReference type="ARBA" id="ARBA00022833"/>
    </source>
</evidence>
<evidence type="ECO:0000256" key="3">
    <source>
        <dbReference type="ARBA" id="ARBA00022670"/>
    </source>
</evidence>